<dbReference type="PANTHER" id="PTHR44196">
    <property type="entry name" value="DEHYDROGENASE/REDUCTASE SDR FAMILY MEMBER 7B"/>
    <property type="match status" value="1"/>
</dbReference>
<reference evidence="5 6" key="1">
    <citation type="submission" date="2020-08" db="EMBL/GenBank/DDBJ databases">
        <title>Genomic Encyclopedia of Type Strains, Phase III (KMG-III): the genomes of soil and plant-associated and newly described type strains.</title>
        <authorList>
            <person name="Whitman W."/>
        </authorList>
    </citation>
    <scope>NUCLEOTIDE SEQUENCE [LARGE SCALE GENOMIC DNA]</scope>
    <source>
        <strain evidence="5 6">CECT 8577</strain>
    </source>
</reference>
<dbReference type="InterPro" id="IPR002347">
    <property type="entry name" value="SDR_fam"/>
</dbReference>
<dbReference type="Proteomes" id="UP000550714">
    <property type="component" value="Unassembled WGS sequence"/>
</dbReference>
<evidence type="ECO:0000256" key="1">
    <source>
        <dbReference type="ARBA" id="ARBA00006484"/>
    </source>
</evidence>
<protein>
    <submittedName>
        <fullName evidence="5">NADP-dependent 3-hydroxy acid dehydrogenase YdfG</fullName>
    </submittedName>
</protein>
<feature type="domain" description="Ketoreductase" evidence="4">
    <location>
        <begin position="10"/>
        <end position="180"/>
    </location>
</feature>
<gene>
    <name evidence="5" type="ORF">FHS23_003582</name>
</gene>
<accession>A0A839S468</accession>
<dbReference type="InterPro" id="IPR036291">
    <property type="entry name" value="NAD(P)-bd_dom_sf"/>
</dbReference>
<evidence type="ECO:0000259" key="4">
    <source>
        <dbReference type="SMART" id="SM00822"/>
    </source>
</evidence>
<dbReference type="PANTHER" id="PTHR44196:SF1">
    <property type="entry name" value="DEHYDROGENASE_REDUCTASE SDR FAMILY MEMBER 7B"/>
    <property type="match status" value="1"/>
</dbReference>
<evidence type="ECO:0000313" key="6">
    <source>
        <dbReference type="Proteomes" id="UP000550714"/>
    </source>
</evidence>
<evidence type="ECO:0000256" key="3">
    <source>
        <dbReference type="RuleBase" id="RU000363"/>
    </source>
</evidence>
<dbReference type="Gene3D" id="3.40.50.720">
    <property type="entry name" value="NAD(P)-binding Rossmann-like Domain"/>
    <property type="match status" value="1"/>
</dbReference>
<dbReference type="GO" id="GO:0016020">
    <property type="term" value="C:membrane"/>
    <property type="evidence" value="ECO:0007669"/>
    <property type="project" value="TreeGrafter"/>
</dbReference>
<dbReference type="AlphaFoldDB" id="A0A839S468"/>
<proteinExistence type="inferred from homology"/>
<keyword evidence="6" id="KW-1185">Reference proteome</keyword>
<dbReference type="GO" id="GO:0016491">
    <property type="term" value="F:oxidoreductase activity"/>
    <property type="evidence" value="ECO:0007669"/>
    <property type="project" value="UniProtKB-KW"/>
</dbReference>
<dbReference type="PRINTS" id="PR00081">
    <property type="entry name" value="GDHRDH"/>
</dbReference>
<organism evidence="5 6">
    <name type="scientific">Prauserella isguenensis</name>
    <dbReference type="NCBI Taxonomy" id="1470180"/>
    <lineage>
        <taxon>Bacteria</taxon>
        <taxon>Bacillati</taxon>
        <taxon>Actinomycetota</taxon>
        <taxon>Actinomycetes</taxon>
        <taxon>Pseudonocardiales</taxon>
        <taxon>Pseudonocardiaceae</taxon>
        <taxon>Prauserella</taxon>
    </lineage>
</organism>
<dbReference type="SMART" id="SM00822">
    <property type="entry name" value="PKS_KR"/>
    <property type="match status" value="1"/>
</dbReference>
<comment type="caution">
    <text evidence="5">The sequence shown here is derived from an EMBL/GenBank/DDBJ whole genome shotgun (WGS) entry which is preliminary data.</text>
</comment>
<dbReference type="Pfam" id="PF00106">
    <property type="entry name" value="adh_short"/>
    <property type="match status" value="1"/>
</dbReference>
<dbReference type="InterPro" id="IPR057326">
    <property type="entry name" value="KR_dom"/>
</dbReference>
<comment type="similarity">
    <text evidence="1 3">Belongs to the short-chain dehydrogenases/reductases (SDR) family.</text>
</comment>
<dbReference type="SUPFAM" id="SSF51735">
    <property type="entry name" value="NAD(P)-binding Rossmann-fold domains"/>
    <property type="match status" value="1"/>
</dbReference>
<keyword evidence="2" id="KW-0560">Oxidoreductase</keyword>
<dbReference type="EMBL" id="JACHWU010000004">
    <property type="protein sequence ID" value="MBB3052548.1"/>
    <property type="molecule type" value="Genomic_DNA"/>
</dbReference>
<name>A0A839S468_9PSEU</name>
<dbReference type="PRINTS" id="PR00080">
    <property type="entry name" value="SDRFAMILY"/>
</dbReference>
<sequence>MDVDTAFSGKTALVTGAASGIGAEIARQLGQHGAKVLVTDVTEDAIRDVTAEITGRGGRAEAMVVDVTDRARLAEAIDTVVDRYGKLDYVFNNAGVAIFGEFDEVTLDDWDKIIDVNLRGVAHGSALAYRRMVQQGSGHIVNTASVAGLVPVPLQAHYCATKHAIVGMDKTLRLEAAEHGVRVTTFCPAFVQSGMFVNNTFRGSLKGIDARAIVPIAPLSTDRAVSTLLAGVARGRERVIIPFYGRIGWWFERVSPWLSGRFHRVSLRLMRARATRTTAKR</sequence>
<evidence type="ECO:0000256" key="2">
    <source>
        <dbReference type="ARBA" id="ARBA00023002"/>
    </source>
</evidence>
<dbReference type="FunFam" id="3.40.50.720:FF:000084">
    <property type="entry name" value="Short-chain dehydrogenase reductase"/>
    <property type="match status" value="1"/>
</dbReference>
<dbReference type="CDD" id="cd05233">
    <property type="entry name" value="SDR_c"/>
    <property type="match status" value="1"/>
</dbReference>
<evidence type="ECO:0000313" key="5">
    <source>
        <dbReference type="EMBL" id="MBB3052548.1"/>
    </source>
</evidence>
<dbReference type="RefSeq" id="WP_183656954.1">
    <property type="nucleotide sequence ID" value="NZ_JACHWU010000004.1"/>
</dbReference>